<reference evidence="2" key="1">
    <citation type="submission" date="2014-11" db="EMBL/GenBank/DDBJ databases">
        <authorList>
            <person name="Amaro Gonzalez C."/>
        </authorList>
    </citation>
    <scope>NUCLEOTIDE SEQUENCE</scope>
</reference>
<evidence type="ECO:0000313" key="2">
    <source>
        <dbReference type="EMBL" id="JAH42398.1"/>
    </source>
</evidence>
<name>A0A0E9SPH0_ANGAN</name>
<sequence length="57" mass="6094">MYYRGEGDKTKAGVPNRHWGGALLHPPKRGEPAPATMHSSGHTSAPPSFPPEGMGQR</sequence>
<dbReference type="EMBL" id="GBXM01066179">
    <property type="protein sequence ID" value="JAH42398.1"/>
    <property type="molecule type" value="Transcribed_RNA"/>
</dbReference>
<evidence type="ECO:0000256" key="1">
    <source>
        <dbReference type="SAM" id="MobiDB-lite"/>
    </source>
</evidence>
<protein>
    <submittedName>
        <fullName evidence="2">Uncharacterized protein</fullName>
    </submittedName>
</protein>
<dbReference type="AlphaFoldDB" id="A0A0E9SPH0"/>
<reference evidence="2" key="2">
    <citation type="journal article" date="2015" name="Fish Shellfish Immunol.">
        <title>Early steps in the European eel (Anguilla anguilla)-Vibrio vulnificus interaction in the gills: Role of the RtxA13 toxin.</title>
        <authorList>
            <person name="Callol A."/>
            <person name="Pajuelo D."/>
            <person name="Ebbesson L."/>
            <person name="Teles M."/>
            <person name="MacKenzie S."/>
            <person name="Amaro C."/>
        </authorList>
    </citation>
    <scope>NUCLEOTIDE SEQUENCE</scope>
</reference>
<organism evidence="2">
    <name type="scientific">Anguilla anguilla</name>
    <name type="common">European freshwater eel</name>
    <name type="synonym">Muraena anguilla</name>
    <dbReference type="NCBI Taxonomy" id="7936"/>
    <lineage>
        <taxon>Eukaryota</taxon>
        <taxon>Metazoa</taxon>
        <taxon>Chordata</taxon>
        <taxon>Craniata</taxon>
        <taxon>Vertebrata</taxon>
        <taxon>Euteleostomi</taxon>
        <taxon>Actinopterygii</taxon>
        <taxon>Neopterygii</taxon>
        <taxon>Teleostei</taxon>
        <taxon>Anguilliformes</taxon>
        <taxon>Anguillidae</taxon>
        <taxon>Anguilla</taxon>
    </lineage>
</organism>
<accession>A0A0E9SPH0</accession>
<feature type="compositionally biased region" description="Polar residues" evidence="1">
    <location>
        <begin position="37"/>
        <end position="46"/>
    </location>
</feature>
<proteinExistence type="predicted"/>
<feature type="region of interest" description="Disordered" evidence="1">
    <location>
        <begin position="1"/>
        <end position="57"/>
    </location>
</feature>
<feature type="compositionally biased region" description="Basic and acidic residues" evidence="1">
    <location>
        <begin position="1"/>
        <end position="11"/>
    </location>
</feature>